<keyword evidence="3 9" id="KW-0489">Methyltransferase</keyword>
<keyword evidence="2" id="KW-0820">tRNA-binding</keyword>
<dbReference type="Pfam" id="PF25376">
    <property type="entry name" value="Pre-PUA_NSUN2"/>
    <property type="match status" value="1"/>
</dbReference>
<dbReference type="GO" id="GO:0016428">
    <property type="term" value="F:tRNA (cytidine-5-)-methyltransferase activity"/>
    <property type="evidence" value="ECO:0007669"/>
    <property type="project" value="InterPro"/>
</dbReference>
<evidence type="ECO:0000256" key="6">
    <source>
        <dbReference type="ARBA" id="ARBA00022694"/>
    </source>
</evidence>
<feature type="domain" description="SAM-dependent MTase RsmB/NOP-type" evidence="11">
    <location>
        <begin position="91"/>
        <end position="487"/>
    </location>
</feature>
<dbReference type="PANTHER" id="PTHR22808">
    <property type="entry name" value="NCL1 YEAST -RELATED NOL1/NOP2/FMU SUN DOMAIN-CONTAINING"/>
    <property type="match status" value="1"/>
</dbReference>
<dbReference type="GO" id="GO:0005634">
    <property type="term" value="C:nucleus"/>
    <property type="evidence" value="ECO:0007669"/>
    <property type="project" value="UniProtKB-SubCell"/>
</dbReference>
<evidence type="ECO:0000256" key="5">
    <source>
        <dbReference type="ARBA" id="ARBA00022691"/>
    </source>
</evidence>
<dbReference type="InterPro" id="IPR029063">
    <property type="entry name" value="SAM-dependent_MTases_sf"/>
</dbReference>
<sequence length="804" mass="90791">MLAARTPACVVAGGQRGRCVGGSERRRGRAPCRQFTQALESLWSCSPRIPPPAPPAAEAKPSLQPPLLENAAFEEYYKVQQIVRKEEWDAFMNVLRKPLPATFRINACCQFYKDICSKLENEFRRSLESGVSNEHGEDAITSLPWYPCNLAWHLNFSRKELRKNQALESFHEFLKHESEVGNITRQEAVSMVPPLFLNVQPDHHILDMCAAPGSKTFQLLEMIHQSKEPGLLPGALVIANDLNVRRCDLLIHNTKRMCTANLIVTNHEAENFLYCSLAKDSLESYKDPCELQRNSGMGNQLHLLQVNIAMRGIALLKVGGRMVYSTCSMNPVENEAVTAELLQEVETLLNSLMFLASYLNWSGVGLSTWKVQDRESWFQSHDEVPHNRKNVVLPSMFPASNSTEESHTVCGDVEVNIDNMNSFSRNINIEETEKVNHDMDGVSISSNKILDCASNIVSSKFPLHRCMRIVPHDQNSGAFFIAVLHKLSPLNGSHIKGTKIQHTLGTDRIMQFQKEPEPETRPYETILTLQQHNVSEVDTEMLGRRQNLRTDSQTSKDKNSTEVEMGFSDVESTQAESGDRMELQKQSRWKGVDPVLFLNDEAVIKSIISFFGIKESFPLEGHLVTRSTDNARRIYYISKSVKEILELNAEVGGQLKMASLGVKMFERHRSKDACPCAYRLSYEGLSLLLPYISKRILYASPPDFHRLLQYRSINFAHFLDTRFGEQAASLMPGCCVVVLLKGHKHVDSISKDPSTIAIVCWRGKGTMNVMVSPSDRKDLLERMAYRFGLKACVEEDERSCHKVN</sequence>
<dbReference type="InterPro" id="IPR001678">
    <property type="entry name" value="MeTrfase_RsmB-F_NOP2_dom"/>
</dbReference>
<dbReference type="Pfam" id="PF01189">
    <property type="entry name" value="Methyltr_RsmB-F"/>
    <property type="match status" value="2"/>
</dbReference>
<accession>A0A811R038</accession>
<feature type="active site" description="Nucleophile" evidence="9">
    <location>
        <position position="327"/>
    </location>
</feature>
<dbReference type="SUPFAM" id="SSF53335">
    <property type="entry name" value="S-adenosyl-L-methionine-dependent methyltransferases"/>
    <property type="match status" value="1"/>
</dbReference>
<evidence type="ECO:0000256" key="10">
    <source>
        <dbReference type="SAM" id="MobiDB-lite"/>
    </source>
</evidence>
<dbReference type="Pfam" id="PF25378">
    <property type="entry name" value="PUA_NSUN2"/>
    <property type="match status" value="1"/>
</dbReference>
<dbReference type="GO" id="GO:0030488">
    <property type="term" value="P:tRNA methylation"/>
    <property type="evidence" value="ECO:0007669"/>
    <property type="project" value="UniProtKB-ARBA"/>
</dbReference>
<keyword evidence="13" id="KW-1185">Reference proteome</keyword>
<dbReference type="InterPro" id="IPR023267">
    <property type="entry name" value="RCMT"/>
</dbReference>
<comment type="caution">
    <text evidence="12">The sequence shown here is derived from an EMBL/GenBank/DDBJ whole genome shotgun (WGS) entry which is preliminary data.</text>
</comment>
<evidence type="ECO:0000256" key="7">
    <source>
        <dbReference type="ARBA" id="ARBA00022884"/>
    </source>
</evidence>
<dbReference type="AlphaFoldDB" id="A0A811R038"/>
<dbReference type="InterPro" id="IPR057286">
    <property type="entry name" value="PUA_NSUN2"/>
</dbReference>
<dbReference type="InterPro" id="IPR023270">
    <property type="entry name" value="RCMT_NCL1"/>
</dbReference>
<evidence type="ECO:0000256" key="2">
    <source>
        <dbReference type="ARBA" id="ARBA00022555"/>
    </source>
</evidence>
<keyword evidence="5 9" id="KW-0949">S-adenosyl-L-methionine</keyword>
<dbReference type="Proteomes" id="UP000604825">
    <property type="component" value="Unassembled WGS sequence"/>
</dbReference>
<evidence type="ECO:0000256" key="1">
    <source>
        <dbReference type="ARBA" id="ARBA00004123"/>
    </source>
</evidence>
<evidence type="ECO:0000256" key="4">
    <source>
        <dbReference type="ARBA" id="ARBA00022679"/>
    </source>
</evidence>
<keyword evidence="7 9" id="KW-0694">RNA-binding</keyword>
<evidence type="ECO:0000259" key="11">
    <source>
        <dbReference type="PROSITE" id="PS51686"/>
    </source>
</evidence>
<proteinExistence type="inferred from homology"/>
<keyword evidence="4 9" id="KW-0808">Transferase</keyword>
<evidence type="ECO:0000256" key="9">
    <source>
        <dbReference type="PROSITE-ProRule" id="PRU01023"/>
    </source>
</evidence>
<comment type="similarity">
    <text evidence="9">Belongs to the class I-like SAM-binding methyltransferase superfamily. RsmB/NOP family.</text>
</comment>
<protein>
    <recommendedName>
        <fullName evidence="11">SAM-dependent MTase RsmB/NOP-type domain-containing protein</fullName>
    </recommendedName>
</protein>
<dbReference type="PROSITE" id="PS51686">
    <property type="entry name" value="SAM_MT_RSMB_NOP"/>
    <property type="match status" value="1"/>
</dbReference>
<dbReference type="PANTHER" id="PTHR22808:SF14">
    <property type="entry name" value="OS08G0484400 PROTEIN"/>
    <property type="match status" value="1"/>
</dbReference>
<gene>
    <name evidence="12" type="ORF">NCGR_LOCUS47769</name>
</gene>
<dbReference type="InterPro" id="IPR049560">
    <property type="entry name" value="MeTrfase_RsmB-F_NOP2_cat"/>
</dbReference>
<feature type="binding site" evidence="9">
    <location>
        <begin position="209"/>
        <end position="215"/>
    </location>
    <ligand>
        <name>S-adenosyl-L-methionine</name>
        <dbReference type="ChEBI" id="CHEBI:59789"/>
    </ligand>
</feature>
<evidence type="ECO:0000313" key="13">
    <source>
        <dbReference type="Proteomes" id="UP000604825"/>
    </source>
</evidence>
<reference evidence="12" key="1">
    <citation type="submission" date="2020-10" db="EMBL/GenBank/DDBJ databases">
        <authorList>
            <person name="Han B."/>
            <person name="Lu T."/>
            <person name="Zhao Q."/>
            <person name="Huang X."/>
            <person name="Zhao Y."/>
        </authorList>
    </citation>
    <scope>NUCLEOTIDE SEQUENCE</scope>
</reference>
<dbReference type="EMBL" id="CAJGYO010000013">
    <property type="protein sequence ID" value="CAD6264464.1"/>
    <property type="molecule type" value="Genomic_DNA"/>
</dbReference>
<dbReference type="Gene3D" id="3.40.50.150">
    <property type="entry name" value="Vaccinia Virus protein VP39"/>
    <property type="match status" value="1"/>
</dbReference>
<organism evidence="12 13">
    <name type="scientific">Miscanthus lutarioriparius</name>
    <dbReference type="NCBI Taxonomy" id="422564"/>
    <lineage>
        <taxon>Eukaryota</taxon>
        <taxon>Viridiplantae</taxon>
        <taxon>Streptophyta</taxon>
        <taxon>Embryophyta</taxon>
        <taxon>Tracheophyta</taxon>
        <taxon>Spermatophyta</taxon>
        <taxon>Magnoliopsida</taxon>
        <taxon>Liliopsida</taxon>
        <taxon>Poales</taxon>
        <taxon>Poaceae</taxon>
        <taxon>PACMAD clade</taxon>
        <taxon>Panicoideae</taxon>
        <taxon>Andropogonodae</taxon>
        <taxon>Andropogoneae</taxon>
        <taxon>Saccharinae</taxon>
        <taxon>Miscanthus</taxon>
    </lineage>
</organism>
<evidence type="ECO:0000313" key="12">
    <source>
        <dbReference type="EMBL" id="CAD6264464.1"/>
    </source>
</evidence>
<comment type="subcellular location">
    <subcellularLocation>
        <location evidence="1">Nucleus</location>
    </subcellularLocation>
</comment>
<keyword evidence="8" id="KW-0539">Nucleus</keyword>
<dbReference type="OrthoDB" id="6093671at2759"/>
<evidence type="ECO:0000256" key="8">
    <source>
        <dbReference type="ARBA" id="ARBA00023242"/>
    </source>
</evidence>
<evidence type="ECO:0000256" key="3">
    <source>
        <dbReference type="ARBA" id="ARBA00022603"/>
    </source>
</evidence>
<dbReference type="PRINTS" id="PR02011">
    <property type="entry name" value="RCMTNCL1"/>
</dbReference>
<dbReference type="PRINTS" id="PR02008">
    <property type="entry name" value="RCMTFAMILY"/>
</dbReference>
<name>A0A811R038_9POAL</name>
<comment type="caution">
    <text evidence="9">Lacks conserved residue(s) required for the propagation of feature annotation.</text>
</comment>
<dbReference type="GO" id="GO:0000049">
    <property type="term" value="F:tRNA binding"/>
    <property type="evidence" value="ECO:0007669"/>
    <property type="project" value="UniProtKB-KW"/>
</dbReference>
<keyword evidence="6" id="KW-0819">tRNA processing</keyword>
<dbReference type="InterPro" id="IPR057285">
    <property type="entry name" value="Pre-PUA_NSUN2"/>
</dbReference>
<feature type="region of interest" description="Disordered" evidence="10">
    <location>
        <begin position="543"/>
        <end position="582"/>
    </location>
</feature>